<dbReference type="EMBL" id="CAJJDN010000005">
    <property type="protein sequence ID" value="CAD8050798.1"/>
    <property type="molecule type" value="Genomic_DNA"/>
</dbReference>
<keyword evidence="3" id="KW-1185">Reference proteome</keyword>
<accession>A0A8S1K600</accession>
<reference evidence="2" key="1">
    <citation type="submission" date="2021-01" db="EMBL/GenBank/DDBJ databases">
        <authorList>
            <consortium name="Genoscope - CEA"/>
            <person name="William W."/>
        </authorList>
    </citation>
    <scope>NUCLEOTIDE SEQUENCE</scope>
</reference>
<keyword evidence="1" id="KW-0812">Transmembrane</keyword>
<proteinExistence type="predicted"/>
<keyword evidence="1" id="KW-0472">Membrane</keyword>
<keyword evidence="1" id="KW-1133">Transmembrane helix</keyword>
<protein>
    <recommendedName>
        <fullName evidence="4">Transmembrane protein</fullName>
    </recommendedName>
</protein>
<evidence type="ECO:0000313" key="2">
    <source>
        <dbReference type="EMBL" id="CAD8050798.1"/>
    </source>
</evidence>
<dbReference type="AlphaFoldDB" id="A0A8S1K600"/>
<evidence type="ECO:0000256" key="1">
    <source>
        <dbReference type="SAM" id="Phobius"/>
    </source>
</evidence>
<gene>
    <name evidence="2" type="ORF">PSON_ATCC_30995.1.T0050199</name>
</gene>
<dbReference type="Proteomes" id="UP000692954">
    <property type="component" value="Unassembled WGS sequence"/>
</dbReference>
<evidence type="ECO:0000313" key="3">
    <source>
        <dbReference type="Proteomes" id="UP000692954"/>
    </source>
</evidence>
<name>A0A8S1K600_9CILI</name>
<organism evidence="2 3">
    <name type="scientific">Paramecium sonneborni</name>
    <dbReference type="NCBI Taxonomy" id="65129"/>
    <lineage>
        <taxon>Eukaryota</taxon>
        <taxon>Sar</taxon>
        <taxon>Alveolata</taxon>
        <taxon>Ciliophora</taxon>
        <taxon>Intramacronucleata</taxon>
        <taxon>Oligohymenophorea</taxon>
        <taxon>Peniculida</taxon>
        <taxon>Parameciidae</taxon>
        <taxon>Paramecium</taxon>
    </lineage>
</organism>
<feature type="transmembrane region" description="Helical" evidence="1">
    <location>
        <begin position="76"/>
        <end position="97"/>
    </location>
</feature>
<evidence type="ECO:0008006" key="4">
    <source>
        <dbReference type="Google" id="ProtNLM"/>
    </source>
</evidence>
<comment type="caution">
    <text evidence="2">The sequence shown here is derived from an EMBL/GenBank/DDBJ whole genome shotgun (WGS) entry which is preliminary data.</text>
</comment>
<sequence length="156" mass="18604">MEDNRNSQNYSCESSSIGKTSLIEIKKTNQFSTQTDITIRTRYINCQEYENQQQCILVFRKDFNQFSKFLLKMLMLLQYFFLIEVIVCIQIVLHLGFNSQNLRYLKSINFCCRHKKRSHVHQISLVRKANFLDEFKIHLTSSKIEELIQDAFYIAL</sequence>